<gene>
    <name evidence="2" type="ORF">VKT23_018888</name>
</gene>
<reference evidence="2 3" key="1">
    <citation type="submission" date="2024-01" db="EMBL/GenBank/DDBJ databases">
        <title>A draft genome for the cacao thread blight pathogen Marasmiellus scandens.</title>
        <authorList>
            <person name="Baruah I.K."/>
            <person name="Leung J."/>
            <person name="Bukari Y."/>
            <person name="Amoako-Attah I."/>
            <person name="Meinhardt L.W."/>
            <person name="Bailey B.A."/>
            <person name="Cohen S.P."/>
        </authorList>
    </citation>
    <scope>NUCLEOTIDE SEQUENCE [LARGE SCALE GENOMIC DNA]</scope>
    <source>
        <strain evidence="2 3">GH-19</strain>
    </source>
</reference>
<comment type="caution">
    <text evidence="2">The sequence shown here is derived from an EMBL/GenBank/DDBJ whole genome shotgun (WGS) entry which is preliminary data.</text>
</comment>
<dbReference type="EMBL" id="JBANRG010000090">
    <property type="protein sequence ID" value="KAK7436866.1"/>
    <property type="molecule type" value="Genomic_DNA"/>
</dbReference>
<evidence type="ECO:0000256" key="1">
    <source>
        <dbReference type="SAM" id="MobiDB-lite"/>
    </source>
</evidence>
<evidence type="ECO:0000313" key="3">
    <source>
        <dbReference type="Proteomes" id="UP001498398"/>
    </source>
</evidence>
<evidence type="ECO:0000313" key="2">
    <source>
        <dbReference type="EMBL" id="KAK7436866.1"/>
    </source>
</evidence>
<keyword evidence="3" id="KW-1185">Reference proteome</keyword>
<feature type="compositionally biased region" description="Basic and acidic residues" evidence="1">
    <location>
        <begin position="43"/>
        <end position="54"/>
    </location>
</feature>
<accession>A0ABR1IQ57</accession>
<sequence>MPKNSEGQCCDARKFGSPSEVYEIYQKPISLVVAVTYGQNRLEPRLEGSQKSEPEPSSPLSRMTGLRPGPAPTGLGLWTGAVTSLMTVYPNQLVTQLIAIFDVLDERRLFVRIKVTQLIVIFDVLDEGGLVLDRSKPFN</sequence>
<protein>
    <submittedName>
        <fullName evidence="2">Uncharacterized protein</fullName>
    </submittedName>
</protein>
<dbReference type="Proteomes" id="UP001498398">
    <property type="component" value="Unassembled WGS sequence"/>
</dbReference>
<proteinExistence type="predicted"/>
<organism evidence="2 3">
    <name type="scientific">Marasmiellus scandens</name>
    <dbReference type="NCBI Taxonomy" id="2682957"/>
    <lineage>
        <taxon>Eukaryota</taxon>
        <taxon>Fungi</taxon>
        <taxon>Dikarya</taxon>
        <taxon>Basidiomycota</taxon>
        <taxon>Agaricomycotina</taxon>
        <taxon>Agaricomycetes</taxon>
        <taxon>Agaricomycetidae</taxon>
        <taxon>Agaricales</taxon>
        <taxon>Marasmiineae</taxon>
        <taxon>Omphalotaceae</taxon>
        <taxon>Marasmiellus</taxon>
    </lineage>
</organism>
<feature type="region of interest" description="Disordered" evidence="1">
    <location>
        <begin position="43"/>
        <end position="71"/>
    </location>
</feature>
<name>A0ABR1IQ57_9AGAR</name>